<proteinExistence type="predicted"/>
<protein>
    <submittedName>
        <fullName evidence="1">Uncharacterized protein</fullName>
    </submittedName>
</protein>
<gene>
    <name evidence="1" type="ORF">ACH5RR_034988</name>
</gene>
<evidence type="ECO:0000313" key="1">
    <source>
        <dbReference type="EMBL" id="KAL3505147.1"/>
    </source>
</evidence>
<name>A0ABD2YFJ1_9GENT</name>
<accession>A0ABD2YFJ1</accession>
<evidence type="ECO:0000313" key="2">
    <source>
        <dbReference type="Proteomes" id="UP001630127"/>
    </source>
</evidence>
<dbReference type="AlphaFoldDB" id="A0ABD2YFJ1"/>
<reference evidence="1 2" key="1">
    <citation type="submission" date="2024-11" db="EMBL/GenBank/DDBJ databases">
        <title>A near-complete genome assembly of Cinchona calisaya.</title>
        <authorList>
            <person name="Lian D.C."/>
            <person name="Zhao X.W."/>
            <person name="Wei L."/>
        </authorList>
    </citation>
    <scope>NUCLEOTIDE SEQUENCE [LARGE SCALE GENOMIC DNA]</scope>
    <source>
        <tissue evidence="1">Nenye</tissue>
    </source>
</reference>
<keyword evidence="2" id="KW-1185">Reference proteome</keyword>
<organism evidence="1 2">
    <name type="scientific">Cinchona calisaya</name>
    <dbReference type="NCBI Taxonomy" id="153742"/>
    <lineage>
        <taxon>Eukaryota</taxon>
        <taxon>Viridiplantae</taxon>
        <taxon>Streptophyta</taxon>
        <taxon>Embryophyta</taxon>
        <taxon>Tracheophyta</taxon>
        <taxon>Spermatophyta</taxon>
        <taxon>Magnoliopsida</taxon>
        <taxon>eudicotyledons</taxon>
        <taxon>Gunneridae</taxon>
        <taxon>Pentapetalae</taxon>
        <taxon>asterids</taxon>
        <taxon>lamiids</taxon>
        <taxon>Gentianales</taxon>
        <taxon>Rubiaceae</taxon>
        <taxon>Cinchonoideae</taxon>
        <taxon>Cinchoneae</taxon>
        <taxon>Cinchona</taxon>
    </lineage>
</organism>
<dbReference type="EMBL" id="JBJUIK010000014">
    <property type="protein sequence ID" value="KAL3505147.1"/>
    <property type="molecule type" value="Genomic_DNA"/>
</dbReference>
<comment type="caution">
    <text evidence="1">The sequence shown here is derived from an EMBL/GenBank/DDBJ whole genome shotgun (WGS) entry which is preliminary data.</text>
</comment>
<dbReference type="Proteomes" id="UP001630127">
    <property type="component" value="Unassembled WGS sequence"/>
</dbReference>
<sequence length="127" mass="15090">MIYGKETILYHEIKSALKSKEQIDKDIIEKIGENQAEGLVARGRSEKRDFDSSKSKFRSKSRHKNMVYNCYRKKHIKFECFKLKNKDKHTEKSNQKTLILPRLALQLMKVMGIFFFVTDDRTRSKNE</sequence>